<dbReference type="OrthoDB" id="410381at2759"/>
<dbReference type="GO" id="GO:0003824">
    <property type="term" value="F:catalytic activity"/>
    <property type="evidence" value="ECO:0007669"/>
    <property type="project" value="InterPro"/>
</dbReference>
<dbReference type="InterPro" id="IPR005135">
    <property type="entry name" value="Endo/exonuclease/phosphatase"/>
</dbReference>
<feature type="compositionally biased region" description="Basic and acidic residues" evidence="1">
    <location>
        <begin position="40"/>
        <end position="50"/>
    </location>
</feature>
<evidence type="ECO:0000259" key="2">
    <source>
        <dbReference type="Pfam" id="PF03372"/>
    </source>
</evidence>
<dbReference type="Proteomes" id="UP000887568">
    <property type="component" value="Unplaced"/>
</dbReference>
<dbReference type="EnsemblMetazoa" id="XM_038197653.1">
    <property type="protein sequence ID" value="XP_038053581.1"/>
    <property type="gene ID" value="LOC119726036"/>
</dbReference>
<evidence type="ECO:0000313" key="4">
    <source>
        <dbReference type="Proteomes" id="UP000887568"/>
    </source>
</evidence>
<dbReference type="AlphaFoldDB" id="A0A913ZR63"/>
<keyword evidence="4" id="KW-1185">Reference proteome</keyword>
<evidence type="ECO:0000313" key="3">
    <source>
        <dbReference type="EnsemblMetazoa" id="XP_038053581.1"/>
    </source>
</evidence>
<dbReference type="RefSeq" id="XP_038053581.1">
    <property type="nucleotide sequence ID" value="XM_038197653.1"/>
</dbReference>
<dbReference type="Gene3D" id="3.60.10.10">
    <property type="entry name" value="Endonuclease/exonuclease/phosphatase"/>
    <property type="match status" value="1"/>
</dbReference>
<protein>
    <recommendedName>
        <fullName evidence="2">Endonuclease/exonuclease/phosphatase domain-containing protein</fullName>
    </recommendedName>
</protein>
<sequence>MTRNKPNPILPAAGVRRKTAAGRGTGPNGLHDGGSLNPDHSGRDQPDSRAKTTVQLLKCKRNLTFSTFNACTIREMSRATASCSRRCSVDVLGIQEHRRVHPDEEIRFDMVKGVDLITSSAWRNPTTRAAVGGVGLLLSRRARKALQSVNSLSPRVLVATFDGNPATTVVVASSPHNHSEEADVEQFYLDLRAVAEQVPVHHFLTFLGDFNAWIGRDDALFTYHDETNRNGEHLVSFIEEHNLLAANTMFQKRPSKFWTHKDRASDDKCQLNYILVRRKWRNSVVNAEAFSTFETVNSDHRVVSMKVKLSLRRPKASKPKERVDWRMFSTHAEL</sequence>
<dbReference type="CDD" id="cd09076">
    <property type="entry name" value="L1-EN"/>
    <property type="match status" value="1"/>
</dbReference>
<dbReference type="InterPro" id="IPR036691">
    <property type="entry name" value="Endo/exonu/phosph_ase_sf"/>
</dbReference>
<dbReference type="Pfam" id="PF03372">
    <property type="entry name" value="Exo_endo_phos"/>
    <property type="match status" value="1"/>
</dbReference>
<dbReference type="SUPFAM" id="SSF56219">
    <property type="entry name" value="DNase I-like"/>
    <property type="match status" value="1"/>
</dbReference>
<name>A0A913ZR63_PATMI</name>
<organism evidence="3 4">
    <name type="scientific">Patiria miniata</name>
    <name type="common">Bat star</name>
    <name type="synonym">Asterina miniata</name>
    <dbReference type="NCBI Taxonomy" id="46514"/>
    <lineage>
        <taxon>Eukaryota</taxon>
        <taxon>Metazoa</taxon>
        <taxon>Echinodermata</taxon>
        <taxon>Eleutherozoa</taxon>
        <taxon>Asterozoa</taxon>
        <taxon>Asteroidea</taxon>
        <taxon>Valvatacea</taxon>
        <taxon>Valvatida</taxon>
        <taxon>Asterinidae</taxon>
        <taxon>Patiria</taxon>
    </lineage>
</organism>
<feature type="region of interest" description="Disordered" evidence="1">
    <location>
        <begin position="1"/>
        <end position="51"/>
    </location>
</feature>
<dbReference type="OMA" id="RVPDEPW"/>
<proteinExistence type="predicted"/>
<accession>A0A913ZR63</accession>
<evidence type="ECO:0000256" key="1">
    <source>
        <dbReference type="SAM" id="MobiDB-lite"/>
    </source>
</evidence>
<reference evidence="3" key="1">
    <citation type="submission" date="2022-11" db="UniProtKB">
        <authorList>
            <consortium name="EnsemblMetazoa"/>
        </authorList>
    </citation>
    <scope>IDENTIFICATION</scope>
</reference>
<feature type="domain" description="Endonuclease/exonuclease/phosphatase" evidence="2">
    <location>
        <begin position="85"/>
        <end position="284"/>
    </location>
</feature>
<dbReference type="GeneID" id="119726036"/>